<dbReference type="PANTHER" id="PTHR33778:SF1">
    <property type="entry name" value="MAGNESIUM TRANSPORTER YHID-RELATED"/>
    <property type="match status" value="1"/>
</dbReference>
<dbReference type="InterPro" id="IPR003416">
    <property type="entry name" value="MgtC/SapB/SrpB/YhiD_fam"/>
</dbReference>
<evidence type="ECO:0000256" key="6">
    <source>
        <dbReference type="ARBA" id="ARBA00023136"/>
    </source>
</evidence>
<dbReference type="PANTHER" id="PTHR33778">
    <property type="entry name" value="PROTEIN MGTC"/>
    <property type="match status" value="1"/>
</dbReference>
<evidence type="ECO:0000313" key="10">
    <source>
        <dbReference type="Proteomes" id="UP000199481"/>
    </source>
</evidence>
<evidence type="ECO:0000256" key="3">
    <source>
        <dbReference type="ARBA" id="ARBA00022475"/>
    </source>
</evidence>
<keyword evidence="6 7" id="KW-0472">Membrane</keyword>
<keyword evidence="10" id="KW-1185">Reference proteome</keyword>
<feature type="transmembrane region" description="Helical" evidence="7">
    <location>
        <begin position="81"/>
        <end position="99"/>
    </location>
</feature>
<dbReference type="EMBL" id="FNJW01000008">
    <property type="protein sequence ID" value="SDQ20210.1"/>
    <property type="molecule type" value="Genomic_DNA"/>
</dbReference>
<evidence type="ECO:0000256" key="1">
    <source>
        <dbReference type="ARBA" id="ARBA00004651"/>
    </source>
</evidence>
<dbReference type="InterPro" id="IPR049177">
    <property type="entry name" value="MgtC_SapB_SrpB_YhiD_N"/>
</dbReference>
<evidence type="ECO:0000256" key="7">
    <source>
        <dbReference type="SAM" id="Phobius"/>
    </source>
</evidence>
<evidence type="ECO:0000256" key="4">
    <source>
        <dbReference type="ARBA" id="ARBA00022692"/>
    </source>
</evidence>
<evidence type="ECO:0000256" key="2">
    <source>
        <dbReference type="ARBA" id="ARBA00009298"/>
    </source>
</evidence>
<feature type="transmembrane region" description="Helical" evidence="7">
    <location>
        <begin position="6"/>
        <end position="26"/>
    </location>
</feature>
<comment type="similarity">
    <text evidence="2">Belongs to the MgtC/SapB family.</text>
</comment>
<dbReference type="AlphaFoldDB" id="A0A1H0YYN7"/>
<dbReference type="RefSeq" id="WP_089976159.1">
    <property type="nucleotide sequence ID" value="NZ_FNJW01000008.1"/>
</dbReference>
<proteinExistence type="inferred from homology"/>
<evidence type="ECO:0000256" key="5">
    <source>
        <dbReference type="ARBA" id="ARBA00022989"/>
    </source>
</evidence>
<keyword evidence="4 7" id="KW-0812">Transmembrane</keyword>
<evidence type="ECO:0000259" key="8">
    <source>
        <dbReference type="Pfam" id="PF02308"/>
    </source>
</evidence>
<organism evidence="9 10">
    <name type="scientific">Carnobacterium viridans</name>
    <dbReference type="NCBI Taxonomy" id="174587"/>
    <lineage>
        <taxon>Bacteria</taxon>
        <taxon>Bacillati</taxon>
        <taxon>Bacillota</taxon>
        <taxon>Bacilli</taxon>
        <taxon>Lactobacillales</taxon>
        <taxon>Carnobacteriaceae</taxon>
        <taxon>Carnobacterium</taxon>
    </lineage>
</organism>
<keyword evidence="3" id="KW-1003">Cell membrane</keyword>
<feature type="transmembrane region" description="Helical" evidence="7">
    <location>
        <begin position="128"/>
        <end position="145"/>
    </location>
</feature>
<evidence type="ECO:0000313" key="9">
    <source>
        <dbReference type="EMBL" id="SDQ20210.1"/>
    </source>
</evidence>
<dbReference type="Proteomes" id="UP000199481">
    <property type="component" value="Unassembled WGS sequence"/>
</dbReference>
<dbReference type="OrthoDB" id="9811198at2"/>
<feature type="domain" description="MgtC/SapB/SrpB/YhiD N-terminal" evidence="8">
    <location>
        <begin position="13"/>
        <end position="148"/>
    </location>
</feature>
<dbReference type="PRINTS" id="PR01837">
    <property type="entry name" value="MGTCSAPBPROT"/>
</dbReference>
<protein>
    <submittedName>
        <fullName evidence="9">Putative Mg2+ transporter-C (MgtC) family protein</fullName>
    </submittedName>
</protein>
<name>A0A1H0YYN7_9LACT</name>
<dbReference type="Pfam" id="PF02308">
    <property type="entry name" value="MgtC"/>
    <property type="match status" value="1"/>
</dbReference>
<keyword evidence="5 7" id="KW-1133">Transmembrane helix</keyword>
<reference evidence="10" key="1">
    <citation type="submission" date="2016-10" db="EMBL/GenBank/DDBJ databases">
        <authorList>
            <person name="Varghese N."/>
            <person name="Submissions S."/>
        </authorList>
    </citation>
    <scope>NUCLEOTIDE SEQUENCE [LARGE SCALE GENOMIC DNA]</scope>
    <source>
        <strain evidence="10">MPL-11</strain>
    </source>
</reference>
<sequence length="235" mass="25997">MFELEYSEIFLRLILAVAFGSVIGYEREIKGHDAGLRTHILVCAGACIITLVQLQVTYSTVEMGLSQPDLAQVLNTDMTRMPAQIISGIGFLGAGTIIVTKKSVTGLTTAASIWTIAGLGIAVGMGSYFLALMGCLVILLVLRVIKRLFRVQSSKRIEIYYVNREETKKFLTSYFASMGINVLGLDYSVDTNNVEKNSYINLYTLSLPDTKSIASVVEDLSEFEHIRRVHTLREN</sequence>
<gene>
    <name evidence="9" type="ORF">SAMN04487752_1224</name>
</gene>
<feature type="transmembrane region" description="Helical" evidence="7">
    <location>
        <begin position="38"/>
        <end position="61"/>
    </location>
</feature>
<accession>A0A1H0YYN7</accession>
<comment type="subcellular location">
    <subcellularLocation>
        <location evidence="1">Cell membrane</location>
        <topology evidence="1">Multi-pass membrane protein</topology>
    </subcellularLocation>
</comment>
<dbReference type="GO" id="GO:0005886">
    <property type="term" value="C:plasma membrane"/>
    <property type="evidence" value="ECO:0007669"/>
    <property type="project" value="UniProtKB-SubCell"/>
</dbReference>